<evidence type="ECO:0000313" key="2">
    <source>
        <dbReference type="EMBL" id="TXB61920.1"/>
    </source>
</evidence>
<feature type="transmembrane region" description="Helical" evidence="1">
    <location>
        <begin position="278"/>
        <end position="296"/>
    </location>
</feature>
<comment type="caution">
    <text evidence="2">The sequence shown here is derived from an EMBL/GenBank/DDBJ whole genome shotgun (WGS) entry which is preliminary data.</text>
</comment>
<dbReference type="RefSeq" id="WP_147168741.1">
    <property type="nucleotide sequence ID" value="NZ_VOOR01000042.1"/>
</dbReference>
<feature type="transmembrane region" description="Helical" evidence="1">
    <location>
        <begin position="378"/>
        <end position="398"/>
    </location>
</feature>
<keyword evidence="3" id="KW-1185">Reference proteome</keyword>
<dbReference type="PANTHER" id="PTHR34289:SF8">
    <property type="entry name" value="DUF819 DOMAIN-CONTAINING PROTEIN"/>
    <property type="match status" value="1"/>
</dbReference>
<keyword evidence="1" id="KW-0472">Membrane</keyword>
<dbReference type="InterPro" id="IPR008537">
    <property type="entry name" value="DUF819"/>
</dbReference>
<gene>
    <name evidence="2" type="ORF">FRY97_16860</name>
</gene>
<feature type="transmembrane region" description="Helical" evidence="1">
    <location>
        <begin position="215"/>
        <end position="238"/>
    </location>
</feature>
<feature type="transmembrane region" description="Helical" evidence="1">
    <location>
        <begin position="316"/>
        <end position="337"/>
    </location>
</feature>
<proteinExistence type="predicted"/>
<keyword evidence="1" id="KW-0812">Transmembrane</keyword>
<feature type="transmembrane region" description="Helical" evidence="1">
    <location>
        <begin position="6"/>
        <end position="25"/>
    </location>
</feature>
<dbReference type="Pfam" id="PF05684">
    <property type="entry name" value="DUF819"/>
    <property type="match status" value="1"/>
</dbReference>
<dbReference type="AlphaFoldDB" id="A0A5C6RJR1"/>
<dbReference type="Proteomes" id="UP000321580">
    <property type="component" value="Unassembled WGS sequence"/>
</dbReference>
<evidence type="ECO:0000256" key="1">
    <source>
        <dbReference type="SAM" id="Phobius"/>
    </source>
</evidence>
<dbReference type="EMBL" id="VOOR01000042">
    <property type="protein sequence ID" value="TXB61920.1"/>
    <property type="molecule type" value="Genomic_DNA"/>
</dbReference>
<reference evidence="2 3" key="1">
    <citation type="submission" date="2019-08" db="EMBL/GenBank/DDBJ databases">
        <title>Genome of Phaeodactylibacter luteus.</title>
        <authorList>
            <person name="Bowman J.P."/>
        </authorList>
    </citation>
    <scope>NUCLEOTIDE SEQUENCE [LARGE SCALE GENOMIC DNA]</scope>
    <source>
        <strain evidence="2 3">KCTC 42180</strain>
    </source>
</reference>
<feature type="transmembrane region" description="Helical" evidence="1">
    <location>
        <begin position="115"/>
        <end position="135"/>
    </location>
</feature>
<sequence length="465" mass="49612">MTQPIITNDAVTLGLLIVVLAFVFVTSGSSRPGWQKFYRYVPPLLLCYFLPALLHWPLGLIAPKWYDLDGLREFLQSGAAPNLSSQAGWQAIREAILANNIPEADLAPFVVKSQLYFMASRYLLPASLVLLCLGIDFKGILNLGPKALIMFVAATVGIILGGPIALLLIANVAPGLIAASPDELWRGLSTVAGSWIGGGANQTAMKEIFKVGDDLFASMIIVDVVVANIWMGFLLYGASISDRLDKRLKADNSAISDLKQRVQDYQASVAKIPTTTEVFVLLAVGFGGTALAHWGADLITPWISQFKAALEAARLNSLMSGFFWLIVIATTVGLTLSFTRWRELEGVGASRWGSVFIYILVATIGMKMNLGEVLQNLGLFAIGIVWMLVHVTILLLTAKIIRAPFFFVAVGSQANIGGAASAPIVASAFSSALAPVGVLMAVLGYALGTYGALICAFLMQAVATG</sequence>
<dbReference type="OrthoDB" id="653763at2"/>
<name>A0A5C6RJR1_9BACT</name>
<keyword evidence="1" id="KW-1133">Transmembrane helix</keyword>
<feature type="transmembrane region" description="Helical" evidence="1">
    <location>
        <begin position="147"/>
        <end position="170"/>
    </location>
</feature>
<feature type="transmembrane region" description="Helical" evidence="1">
    <location>
        <begin position="405"/>
        <end position="426"/>
    </location>
</feature>
<feature type="transmembrane region" description="Helical" evidence="1">
    <location>
        <begin position="349"/>
        <end position="366"/>
    </location>
</feature>
<organism evidence="2 3">
    <name type="scientific">Phaeodactylibacter luteus</name>
    <dbReference type="NCBI Taxonomy" id="1564516"/>
    <lineage>
        <taxon>Bacteria</taxon>
        <taxon>Pseudomonadati</taxon>
        <taxon>Bacteroidota</taxon>
        <taxon>Saprospiria</taxon>
        <taxon>Saprospirales</taxon>
        <taxon>Haliscomenobacteraceae</taxon>
        <taxon>Phaeodactylibacter</taxon>
    </lineage>
</organism>
<protein>
    <submittedName>
        <fullName evidence="2">DUF819 family protein</fullName>
    </submittedName>
</protein>
<feature type="transmembrane region" description="Helical" evidence="1">
    <location>
        <begin position="432"/>
        <end position="459"/>
    </location>
</feature>
<feature type="transmembrane region" description="Helical" evidence="1">
    <location>
        <begin position="37"/>
        <end position="58"/>
    </location>
</feature>
<dbReference type="PANTHER" id="PTHR34289">
    <property type="entry name" value="PROTEIN, PUTATIVE (DUF819)-RELATED"/>
    <property type="match status" value="1"/>
</dbReference>
<accession>A0A5C6RJR1</accession>
<evidence type="ECO:0000313" key="3">
    <source>
        <dbReference type="Proteomes" id="UP000321580"/>
    </source>
</evidence>